<keyword evidence="2" id="KW-0614">Plasmid</keyword>
<dbReference type="Gene3D" id="3.30.565.10">
    <property type="entry name" value="Histidine kinase-like ATPase, C-terminal domain"/>
    <property type="match status" value="1"/>
</dbReference>
<dbReference type="EMBL" id="CP030852">
    <property type="protein sequence ID" value="AXE21884.1"/>
    <property type="molecule type" value="Genomic_DNA"/>
</dbReference>
<geneLocation type="plasmid" evidence="2 3">
    <name>unnamed2</name>
</geneLocation>
<keyword evidence="3" id="KW-1185">Reference proteome</keyword>
<dbReference type="CDD" id="cd16936">
    <property type="entry name" value="HATPase_RsbW-like"/>
    <property type="match status" value="1"/>
</dbReference>
<accession>A0A344TTB3</accession>
<name>A0A344TTB3_9BACT</name>
<proteinExistence type="predicted"/>
<protein>
    <submittedName>
        <fullName evidence="2">Anti-sigma regulatory factor</fullName>
    </submittedName>
</protein>
<dbReference type="Proteomes" id="UP000251993">
    <property type="component" value="Plasmid unnamed2"/>
</dbReference>
<dbReference type="OrthoDB" id="9792240at2"/>
<evidence type="ECO:0000259" key="1">
    <source>
        <dbReference type="Pfam" id="PF13581"/>
    </source>
</evidence>
<sequence>MELKSFPATIDSLDAIRQYVKEKSQEAGVDKKATYNLLVAVDEIATNIILYGYQNAGLEGNIDVLSEATPHQLKVIFEDDASPFDPTTRELPDEEDFNLPLEERPIGGLGIYLTITGVSDFSYEYKNNRNRNIFVVDIKSP</sequence>
<gene>
    <name evidence="2" type="ORF">DR864_28900</name>
</gene>
<dbReference type="InterPro" id="IPR036890">
    <property type="entry name" value="HATPase_C_sf"/>
</dbReference>
<dbReference type="Pfam" id="PF13581">
    <property type="entry name" value="HATPase_c_2"/>
    <property type="match status" value="1"/>
</dbReference>
<dbReference type="InterPro" id="IPR003594">
    <property type="entry name" value="HATPase_dom"/>
</dbReference>
<evidence type="ECO:0000313" key="2">
    <source>
        <dbReference type="EMBL" id="AXE21884.1"/>
    </source>
</evidence>
<evidence type="ECO:0000313" key="3">
    <source>
        <dbReference type="Proteomes" id="UP000251993"/>
    </source>
</evidence>
<dbReference type="KEGG" id="run:DR864_28900"/>
<feature type="domain" description="Histidine kinase/HSP90-like ATPase" evidence="1">
    <location>
        <begin position="6"/>
        <end position="130"/>
    </location>
</feature>
<dbReference type="RefSeq" id="WP_114070624.1">
    <property type="nucleotide sequence ID" value="NZ_CP030852.1"/>
</dbReference>
<reference evidence="2 3" key="1">
    <citation type="submission" date="2018-07" db="EMBL/GenBank/DDBJ databases">
        <title>Genome sequencing of Runella.</title>
        <authorList>
            <person name="Baek M.-G."/>
            <person name="Yi H."/>
        </authorList>
    </citation>
    <scope>NUCLEOTIDE SEQUENCE [LARGE SCALE GENOMIC DNA]</scope>
    <source>
        <strain evidence="2 3">HYN0085</strain>
        <plasmid evidence="2 3">unnamed2</plasmid>
    </source>
</reference>
<dbReference type="AlphaFoldDB" id="A0A344TTB3"/>
<organism evidence="2 3">
    <name type="scientific">Runella rosea</name>
    <dbReference type="NCBI Taxonomy" id="2259595"/>
    <lineage>
        <taxon>Bacteria</taxon>
        <taxon>Pseudomonadati</taxon>
        <taxon>Bacteroidota</taxon>
        <taxon>Cytophagia</taxon>
        <taxon>Cytophagales</taxon>
        <taxon>Spirosomataceae</taxon>
        <taxon>Runella</taxon>
    </lineage>
</organism>